<sequence length="124" mass="13623">MTAGNNTAVLVVQDEDTTSPADVAAWLRDRIDGWPAPDVLLVGVVVGELFDNARQHASPPFVIELVLDRWRERLVVSVRDRALRPSGSWQTAAGLAFVAALSERWGVVSQGRNTTVWAEIAFRD</sequence>
<evidence type="ECO:0000313" key="1">
    <source>
        <dbReference type="EMBL" id="MFC5057476.1"/>
    </source>
</evidence>
<dbReference type="CDD" id="cd16936">
    <property type="entry name" value="HATPase_RsbW-like"/>
    <property type="match status" value="1"/>
</dbReference>
<dbReference type="Proteomes" id="UP001595833">
    <property type="component" value="Unassembled WGS sequence"/>
</dbReference>
<protein>
    <submittedName>
        <fullName evidence="1">ATP-binding protein</fullName>
    </submittedName>
</protein>
<dbReference type="InterPro" id="IPR036890">
    <property type="entry name" value="HATPase_C_sf"/>
</dbReference>
<evidence type="ECO:0000313" key="2">
    <source>
        <dbReference type="Proteomes" id="UP001595833"/>
    </source>
</evidence>
<dbReference type="Gene3D" id="3.30.565.10">
    <property type="entry name" value="Histidine kinase-like ATPase, C-terminal domain"/>
    <property type="match status" value="1"/>
</dbReference>
<accession>A0ABV9YA06</accession>
<keyword evidence="2" id="KW-1185">Reference proteome</keyword>
<proteinExistence type="predicted"/>
<dbReference type="GO" id="GO:0005524">
    <property type="term" value="F:ATP binding"/>
    <property type="evidence" value="ECO:0007669"/>
    <property type="project" value="UniProtKB-KW"/>
</dbReference>
<reference evidence="2" key="1">
    <citation type="journal article" date="2019" name="Int. J. Syst. Evol. Microbiol.">
        <title>The Global Catalogue of Microorganisms (GCM) 10K type strain sequencing project: providing services to taxonomists for standard genome sequencing and annotation.</title>
        <authorList>
            <consortium name="The Broad Institute Genomics Platform"/>
            <consortium name="The Broad Institute Genome Sequencing Center for Infectious Disease"/>
            <person name="Wu L."/>
            <person name="Ma J."/>
        </authorList>
    </citation>
    <scope>NUCLEOTIDE SEQUENCE [LARGE SCALE GENOMIC DNA]</scope>
    <source>
        <strain evidence="2">KCTC 12848</strain>
    </source>
</reference>
<dbReference type="EMBL" id="JBHSJB010000027">
    <property type="protein sequence ID" value="MFC5057476.1"/>
    <property type="molecule type" value="Genomic_DNA"/>
</dbReference>
<dbReference type="RefSeq" id="WP_344036990.1">
    <property type="nucleotide sequence ID" value="NZ_BAAAKE010000006.1"/>
</dbReference>
<keyword evidence="1" id="KW-0547">Nucleotide-binding</keyword>
<name>A0ABV9YA06_9PSEU</name>
<dbReference type="PANTHER" id="PTHR35526:SF3">
    <property type="entry name" value="ANTI-SIGMA-F FACTOR RSBW"/>
    <property type="match status" value="1"/>
</dbReference>
<dbReference type="InterPro" id="IPR050267">
    <property type="entry name" value="Anti-sigma-factor_SerPK"/>
</dbReference>
<gene>
    <name evidence="1" type="ORF">ACFPFM_27490</name>
</gene>
<keyword evidence="1" id="KW-0067">ATP-binding</keyword>
<organism evidence="1 2">
    <name type="scientific">Saccharothrix xinjiangensis</name>
    <dbReference type="NCBI Taxonomy" id="204798"/>
    <lineage>
        <taxon>Bacteria</taxon>
        <taxon>Bacillati</taxon>
        <taxon>Actinomycetota</taxon>
        <taxon>Actinomycetes</taxon>
        <taxon>Pseudonocardiales</taxon>
        <taxon>Pseudonocardiaceae</taxon>
        <taxon>Saccharothrix</taxon>
    </lineage>
</organism>
<dbReference type="PANTHER" id="PTHR35526">
    <property type="entry name" value="ANTI-SIGMA-F FACTOR RSBW-RELATED"/>
    <property type="match status" value="1"/>
</dbReference>
<dbReference type="SUPFAM" id="SSF55874">
    <property type="entry name" value="ATPase domain of HSP90 chaperone/DNA topoisomerase II/histidine kinase"/>
    <property type="match status" value="1"/>
</dbReference>
<comment type="caution">
    <text evidence="1">The sequence shown here is derived from an EMBL/GenBank/DDBJ whole genome shotgun (WGS) entry which is preliminary data.</text>
</comment>